<name>A0ABP9FTN3_9MICC</name>
<keyword evidence="1" id="KW-1133">Transmembrane helix</keyword>
<accession>A0ABP9FTN3</accession>
<sequence length="155" mass="17911">MYDLGYYVGVALFYCLVLAALTDLFLALSPYRTPLHYRLASKQLGRKLAEDDFNVLDSNDPQIRTFGVRSGPVITDPVEAMRTHLAGTDLQVQRLKLPLVLKAREKHLNKLFAKRKRERAQLDEVRHYAEMLHSEREHVRRRLANLRAAEQELGL</sequence>
<evidence type="ECO:0000313" key="3">
    <source>
        <dbReference type="Proteomes" id="UP001500368"/>
    </source>
</evidence>
<protein>
    <submittedName>
        <fullName evidence="2">Uncharacterized protein</fullName>
    </submittedName>
</protein>
<dbReference type="Proteomes" id="UP001500368">
    <property type="component" value="Unassembled WGS sequence"/>
</dbReference>
<gene>
    <name evidence="2" type="ORF">GCM10025790_08600</name>
</gene>
<dbReference type="EMBL" id="BAABLW010000005">
    <property type="protein sequence ID" value="GAA4915834.1"/>
    <property type="molecule type" value="Genomic_DNA"/>
</dbReference>
<organism evidence="2 3">
    <name type="scientific">Nesterenkonia rhizosphaerae</name>
    <dbReference type="NCBI Taxonomy" id="1348272"/>
    <lineage>
        <taxon>Bacteria</taxon>
        <taxon>Bacillati</taxon>
        <taxon>Actinomycetota</taxon>
        <taxon>Actinomycetes</taxon>
        <taxon>Micrococcales</taxon>
        <taxon>Micrococcaceae</taxon>
        <taxon>Nesterenkonia</taxon>
    </lineage>
</organism>
<proteinExistence type="predicted"/>
<keyword evidence="3" id="KW-1185">Reference proteome</keyword>
<comment type="caution">
    <text evidence="2">The sequence shown here is derived from an EMBL/GenBank/DDBJ whole genome shotgun (WGS) entry which is preliminary data.</text>
</comment>
<reference evidence="3" key="1">
    <citation type="journal article" date="2019" name="Int. J. Syst. Evol. Microbiol.">
        <title>The Global Catalogue of Microorganisms (GCM) 10K type strain sequencing project: providing services to taxonomists for standard genome sequencing and annotation.</title>
        <authorList>
            <consortium name="The Broad Institute Genomics Platform"/>
            <consortium name="The Broad Institute Genome Sequencing Center for Infectious Disease"/>
            <person name="Wu L."/>
            <person name="Ma J."/>
        </authorList>
    </citation>
    <scope>NUCLEOTIDE SEQUENCE [LARGE SCALE GENOMIC DNA]</scope>
    <source>
        <strain evidence="3">JCM 19129</strain>
    </source>
</reference>
<evidence type="ECO:0000313" key="2">
    <source>
        <dbReference type="EMBL" id="GAA4915834.1"/>
    </source>
</evidence>
<feature type="transmembrane region" description="Helical" evidence="1">
    <location>
        <begin position="6"/>
        <end position="28"/>
    </location>
</feature>
<keyword evidence="1" id="KW-0812">Transmembrane</keyword>
<keyword evidence="1" id="KW-0472">Membrane</keyword>
<evidence type="ECO:0000256" key="1">
    <source>
        <dbReference type="SAM" id="Phobius"/>
    </source>
</evidence>